<feature type="domain" description="Dihydroxy-acid/6-phosphogluconate dehydratase N-terminal" evidence="4">
    <location>
        <begin position="89"/>
        <end position="397"/>
    </location>
</feature>
<dbReference type="InterPro" id="IPR037237">
    <property type="entry name" value="IlvD/EDD_N"/>
</dbReference>
<dbReference type="SUPFAM" id="SSF52016">
    <property type="entry name" value="LeuD/IlvD-like"/>
    <property type="match status" value="1"/>
</dbReference>
<evidence type="ECO:0000313" key="7">
    <source>
        <dbReference type="Proteomes" id="UP000324973"/>
    </source>
</evidence>
<dbReference type="InterPro" id="IPR042096">
    <property type="entry name" value="Dihydro-acid_dehy_C"/>
</dbReference>
<dbReference type="SUPFAM" id="SSF143975">
    <property type="entry name" value="IlvD/EDD N-terminal domain-like"/>
    <property type="match status" value="1"/>
</dbReference>
<organism evidence="6 7">
    <name type="scientific">Luteimonas viscosa</name>
    <dbReference type="NCBI Taxonomy" id="1132694"/>
    <lineage>
        <taxon>Bacteria</taxon>
        <taxon>Pseudomonadati</taxon>
        <taxon>Pseudomonadota</taxon>
        <taxon>Gammaproteobacteria</taxon>
        <taxon>Lysobacterales</taxon>
        <taxon>Lysobacteraceae</taxon>
        <taxon>Luteimonas</taxon>
    </lineage>
</organism>
<dbReference type="PANTHER" id="PTHR43661">
    <property type="entry name" value="D-XYLONATE DEHYDRATASE"/>
    <property type="match status" value="1"/>
</dbReference>
<dbReference type="PANTHER" id="PTHR43661:SF3">
    <property type="entry name" value="D-XYLONATE DEHYDRATASE YAGF-RELATED"/>
    <property type="match status" value="1"/>
</dbReference>
<evidence type="ECO:0000256" key="3">
    <source>
        <dbReference type="SAM" id="MobiDB-lite"/>
    </source>
</evidence>
<evidence type="ECO:0000313" key="6">
    <source>
        <dbReference type="EMBL" id="TYT25407.1"/>
    </source>
</evidence>
<dbReference type="InterPro" id="IPR056740">
    <property type="entry name" value="ILV_EDD_C"/>
</dbReference>
<feature type="compositionally biased region" description="Polar residues" evidence="3">
    <location>
        <begin position="16"/>
        <end position="26"/>
    </location>
</feature>
<comment type="caution">
    <text evidence="6">The sequence shown here is derived from an EMBL/GenBank/DDBJ whole genome shotgun (WGS) entry which is preliminary data.</text>
</comment>
<gene>
    <name evidence="6" type="ORF">FZO89_03505</name>
</gene>
<feature type="domain" description="Dihydroxy-acid/6-phosphogluconate dehydratase C-terminal" evidence="5">
    <location>
        <begin position="438"/>
        <end position="585"/>
    </location>
</feature>
<dbReference type="InterPro" id="IPR000581">
    <property type="entry name" value="ILV_EDD_N"/>
</dbReference>
<accession>A0A5D4XL47</accession>
<name>A0A5D4XL47_9GAMM</name>
<dbReference type="Proteomes" id="UP000324973">
    <property type="component" value="Unassembled WGS sequence"/>
</dbReference>
<reference evidence="6 7" key="1">
    <citation type="submission" date="2019-08" db="EMBL/GenBank/DDBJ databases">
        <title>Luteimonas viscosus sp. nov., isolated from soil of a sunflower field.</title>
        <authorList>
            <person name="Jianli Z."/>
            <person name="Ying Z."/>
        </authorList>
    </citation>
    <scope>NUCLEOTIDE SEQUENCE [LARGE SCALE GENOMIC DNA]</scope>
    <source>
        <strain evidence="6 7">XBU10</strain>
    </source>
</reference>
<evidence type="ECO:0000259" key="4">
    <source>
        <dbReference type="Pfam" id="PF00920"/>
    </source>
</evidence>
<dbReference type="InterPro" id="IPR020558">
    <property type="entry name" value="DiOHA_6PGluconate_deHydtase_CS"/>
</dbReference>
<comment type="similarity">
    <text evidence="1">Belongs to the IlvD/Edd family.</text>
</comment>
<sequence>MTSPDFNLDTLLGDGTSITQSRTSGEGPSGSLPIDADTLRDSPSGHLFGMTQNAGMGWRASEVARDPYLIVSTQGGLRAEDGRPVALGLHTGHWEIDRMVRAAAEAFAAHEGLPFSVMCSDPCDGRTQGTTGMFDSLPYRNDAAVVMRRLIRSLPTRRGVLGVATCDKGLPATMLALAGCADLPGVIVPGGVTLPARGAEDTAIVQTIGARFSHGLIDLEHAAAMGCRACGSVGGGCQFLGTAATSQVIAEALGIALPHSALAPSGEPVWLDIARRSALALVQLARQGTALSAILTRAAVDNAVMVHAAFGGSTNLLLHVPAIAHAVGVQRPSVDDWIRANRATPRLVDALPNGPRHHPTVQVFMAGGVPEVMLHLRAMGLLHLDVLTVTGRSLGDNLDWWERSDARRIARERLRELDGVDPAHVIMGPDAARAAGMSSALVFPRGNLAPDGSVIKATAIDPSVVDDDEVYRHTGPARVFASERDAIRAIKSRGGDAVRAGDIIVLAGCGPAGTGMEETYQLTSALKHLPWGKHVAVITDARFSGVSTGACIGHVGPEALAGGPIGRLRDHDVVRIEIDRVRLEGRLDFIGEDPDTLLEPAAAAAVLAARELHPAIAAHPRLPADTRLWAALQDASGGTWGGCVYDVDAILETLRAGREVLAKERGSAARDAGT</sequence>
<dbReference type="EMBL" id="VTFT01000001">
    <property type="protein sequence ID" value="TYT25407.1"/>
    <property type="molecule type" value="Genomic_DNA"/>
</dbReference>
<dbReference type="GO" id="GO:0050401">
    <property type="term" value="F:xylonate dehydratase activity"/>
    <property type="evidence" value="ECO:0007669"/>
    <property type="project" value="UniProtKB-EC"/>
</dbReference>
<dbReference type="Gene3D" id="3.50.30.80">
    <property type="entry name" value="IlvD/EDD C-terminal domain-like"/>
    <property type="match status" value="1"/>
</dbReference>
<dbReference type="GO" id="GO:0005829">
    <property type="term" value="C:cytosol"/>
    <property type="evidence" value="ECO:0007669"/>
    <property type="project" value="TreeGrafter"/>
</dbReference>
<dbReference type="Pfam" id="PF00920">
    <property type="entry name" value="ILVD_EDD_N"/>
    <property type="match status" value="1"/>
</dbReference>
<dbReference type="InterPro" id="IPR017798">
    <property type="entry name" value="Dehydratase_YjhG/YagF"/>
</dbReference>
<dbReference type="EC" id="4.2.1.82" evidence="6"/>
<dbReference type="OrthoDB" id="9807077at2"/>
<evidence type="ECO:0000256" key="1">
    <source>
        <dbReference type="ARBA" id="ARBA00006486"/>
    </source>
</evidence>
<proteinExistence type="inferred from homology"/>
<dbReference type="RefSeq" id="WP_149101958.1">
    <property type="nucleotide sequence ID" value="NZ_VTFT01000001.1"/>
</dbReference>
<dbReference type="PROSITE" id="PS00886">
    <property type="entry name" value="ILVD_EDD_1"/>
    <property type="match status" value="1"/>
</dbReference>
<feature type="region of interest" description="Disordered" evidence="3">
    <location>
        <begin position="1"/>
        <end position="40"/>
    </location>
</feature>
<keyword evidence="2 6" id="KW-0456">Lyase</keyword>
<protein>
    <submittedName>
        <fullName evidence="6">YjhG/YagF family D-xylonate dehydratase</fullName>
        <ecNumber evidence="6">4.2.1.82</ecNumber>
    </submittedName>
</protein>
<evidence type="ECO:0000259" key="5">
    <source>
        <dbReference type="Pfam" id="PF24877"/>
    </source>
</evidence>
<dbReference type="NCBIfam" id="TIGR03432">
    <property type="entry name" value="yjhG_yagF"/>
    <property type="match status" value="1"/>
</dbReference>
<evidence type="ECO:0000256" key="2">
    <source>
        <dbReference type="ARBA" id="ARBA00023239"/>
    </source>
</evidence>
<dbReference type="Pfam" id="PF24877">
    <property type="entry name" value="ILV_EDD_C"/>
    <property type="match status" value="1"/>
</dbReference>
<dbReference type="AlphaFoldDB" id="A0A5D4XL47"/>
<keyword evidence="7" id="KW-1185">Reference proteome</keyword>